<evidence type="ECO:0000256" key="4">
    <source>
        <dbReference type="ARBA" id="ARBA00023136"/>
    </source>
</evidence>
<accession>A0ABX0GUQ9</accession>
<feature type="transmembrane region" description="Helical" evidence="6">
    <location>
        <begin position="131"/>
        <end position="153"/>
    </location>
</feature>
<evidence type="ECO:0000259" key="7">
    <source>
        <dbReference type="Pfam" id="PF00924"/>
    </source>
</evidence>
<reference evidence="8 9" key="1">
    <citation type="submission" date="2020-03" db="EMBL/GenBank/DDBJ databases">
        <title>Two novel Motilibacter sp.</title>
        <authorList>
            <person name="Liu S."/>
        </authorList>
    </citation>
    <scope>NUCLEOTIDE SEQUENCE [LARGE SCALE GENOMIC DNA]</scope>
    <source>
        <strain evidence="8 9">E257</strain>
    </source>
</reference>
<proteinExistence type="predicted"/>
<evidence type="ECO:0000313" key="9">
    <source>
        <dbReference type="Proteomes" id="UP000800981"/>
    </source>
</evidence>
<evidence type="ECO:0000256" key="2">
    <source>
        <dbReference type="ARBA" id="ARBA00022692"/>
    </source>
</evidence>
<dbReference type="PANTHER" id="PTHR30566:SF25">
    <property type="entry name" value="INNER MEMBRANE PROTEIN"/>
    <property type="match status" value="1"/>
</dbReference>
<gene>
    <name evidence="8" type="ORF">G9H71_10910</name>
</gene>
<dbReference type="PANTHER" id="PTHR30566">
    <property type="entry name" value="YNAI-RELATED MECHANOSENSITIVE ION CHANNEL"/>
    <property type="match status" value="1"/>
</dbReference>
<dbReference type="InterPro" id="IPR010920">
    <property type="entry name" value="LSM_dom_sf"/>
</dbReference>
<dbReference type="SUPFAM" id="SSF50182">
    <property type="entry name" value="Sm-like ribonucleoproteins"/>
    <property type="match status" value="1"/>
</dbReference>
<organism evidence="8 9">
    <name type="scientific">Motilibacter deserti</name>
    <dbReference type="NCBI Taxonomy" id="2714956"/>
    <lineage>
        <taxon>Bacteria</taxon>
        <taxon>Bacillati</taxon>
        <taxon>Actinomycetota</taxon>
        <taxon>Actinomycetes</taxon>
        <taxon>Motilibacterales</taxon>
        <taxon>Motilibacteraceae</taxon>
        <taxon>Motilibacter</taxon>
    </lineage>
</organism>
<keyword evidence="9" id="KW-1185">Reference proteome</keyword>
<dbReference type="Proteomes" id="UP000800981">
    <property type="component" value="Unassembled WGS sequence"/>
</dbReference>
<feature type="transmembrane region" description="Helical" evidence="6">
    <location>
        <begin position="159"/>
        <end position="178"/>
    </location>
</feature>
<protein>
    <submittedName>
        <fullName evidence="8">Mechanosensitive ion channel</fullName>
    </submittedName>
</protein>
<dbReference type="Pfam" id="PF00924">
    <property type="entry name" value="MS_channel_2nd"/>
    <property type="match status" value="1"/>
</dbReference>
<name>A0ABX0GUQ9_9ACTN</name>
<dbReference type="EMBL" id="JAANNP010000005">
    <property type="protein sequence ID" value="NHC14290.1"/>
    <property type="molecule type" value="Genomic_DNA"/>
</dbReference>
<dbReference type="InterPro" id="IPR006685">
    <property type="entry name" value="MscS_channel_2nd"/>
</dbReference>
<evidence type="ECO:0000313" key="8">
    <source>
        <dbReference type="EMBL" id="NHC14290.1"/>
    </source>
</evidence>
<evidence type="ECO:0000256" key="3">
    <source>
        <dbReference type="ARBA" id="ARBA00022989"/>
    </source>
</evidence>
<dbReference type="InterPro" id="IPR023408">
    <property type="entry name" value="MscS_beta-dom_sf"/>
</dbReference>
<feature type="transmembrane region" description="Helical" evidence="6">
    <location>
        <begin position="6"/>
        <end position="29"/>
    </location>
</feature>
<dbReference type="RefSeq" id="WP_166281656.1">
    <property type="nucleotide sequence ID" value="NZ_JAANNP010000005.1"/>
</dbReference>
<evidence type="ECO:0000256" key="5">
    <source>
        <dbReference type="SAM" id="MobiDB-lite"/>
    </source>
</evidence>
<keyword evidence="3 6" id="KW-1133">Transmembrane helix</keyword>
<feature type="region of interest" description="Disordered" evidence="5">
    <location>
        <begin position="342"/>
        <end position="375"/>
    </location>
</feature>
<sequence>MSEGESLWRTLLVLAATGVAAAFAGWLSGKAVTLLPPQRYRGFARRVHEACHRAWVSTLVTFSLLQAVDAEPLPDDDVQRVVRHALVIAAIAAVSWFVVKALFVAQDAAFTKLRIDVTDNRRVRKMRTQILIVRRITAAVVTAVGVGAILMSFDTLRTVGASLLASAGIAGAIAGFAAQATLGNVFAGIQLAFTDALRIDDVVVVEGEWGRIEELTLTYVVVHLWDERRLVLPTSWFTSNPFQNWTRQESRVLGAVQLHLDFATPLDALRHHAREVIEGSPLWDRRDWVLQVVDTTPTTMVVRVLASAHDAPSAWDLRCDIREQLLTWLQQNHPYALPRTRAEVEPGGDRQPFLVAPSGTAAAEADTPDRLEKAP</sequence>
<dbReference type="Gene3D" id="1.10.287.1260">
    <property type="match status" value="1"/>
</dbReference>
<keyword evidence="2 6" id="KW-0812">Transmembrane</keyword>
<feature type="domain" description="Mechanosensitive ion channel MscS" evidence="7">
    <location>
        <begin position="182"/>
        <end position="247"/>
    </location>
</feature>
<dbReference type="Gene3D" id="2.30.30.60">
    <property type="match status" value="1"/>
</dbReference>
<feature type="transmembrane region" description="Helical" evidence="6">
    <location>
        <begin position="88"/>
        <end position="110"/>
    </location>
</feature>
<keyword evidence="4 6" id="KW-0472">Membrane</keyword>
<comment type="caution">
    <text evidence="8">The sequence shown here is derived from an EMBL/GenBank/DDBJ whole genome shotgun (WGS) entry which is preliminary data.</text>
</comment>
<evidence type="ECO:0000256" key="1">
    <source>
        <dbReference type="ARBA" id="ARBA00004370"/>
    </source>
</evidence>
<comment type="subcellular location">
    <subcellularLocation>
        <location evidence="1">Membrane</location>
    </subcellularLocation>
</comment>
<evidence type="ECO:0000256" key="6">
    <source>
        <dbReference type="SAM" id="Phobius"/>
    </source>
</evidence>